<dbReference type="InterPro" id="IPR000847">
    <property type="entry name" value="LysR_HTH_N"/>
</dbReference>
<proteinExistence type="inferred from homology"/>
<dbReference type="PANTHER" id="PTHR30419:SF14">
    <property type="entry name" value="LYSR FAMILY TRANSCRIPTIONAL REGULATOR"/>
    <property type="match status" value="1"/>
</dbReference>
<feature type="domain" description="HTH lysR-type" evidence="5">
    <location>
        <begin position="1"/>
        <end position="55"/>
    </location>
</feature>
<keyword evidence="7" id="KW-1185">Reference proteome</keyword>
<dbReference type="InterPro" id="IPR005119">
    <property type="entry name" value="LysR_subst-bd"/>
</dbReference>
<dbReference type="EMBL" id="CP151800">
    <property type="protein sequence ID" value="WZW00502.1"/>
    <property type="molecule type" value="Genomic_DNA"/>
</dbReference>
<evidence type="ECO:0000256" key="2">
    <source>
        <dbReference type="ARBA" id="ARBA00023015"/>
    </source>
</evidence>
<dbReference type="PRINTS" id="PR00039">
    <property type="entry name" value="HTHLYSR"/>
</dbReference>
<evidence type="ECO:0000256" key="4">
    <source>
        <dbReference type="ARBA" id="ARBA00023163"/>
    </source>
</evidence>
<protein>
    <submittedName>
        <fullName evidence="6">LysR family transcriptional regulator</fullName>
    </submittedName>
</protein>
<sequence length="399" mass="44074">MQIKFFCQIARRGSISRAADELFRTQSAVTRAMHDLEAELEVTLYERHYNGMVLTDYGKRLLPRAQTAMDDLHLIPALLAKLTDRTANREQTEPVWLFNTRRLEIFLHLYKMNHTRTVAEKLGITQPAVSAALKVLENGAGIALFRRTPGGIKPTIAADIIYPNISRACNELAHIRDDIAACNGLLTGRVRIGALPLSRSQILPQAIATFQAQHPAITIATNESPYDALLAELRAGDIDFIIGALRHHEPRSDIKSEVLFKEEIIITARADHPLVAAYRQPEDLLQAKWVLPRSQTPARHALEKTFAAIGIPAPVPQVETGDAAMVRGLLLHSDMLAVVSSTQMAYELENNILAVIPVALPNTRRDIGITLRASGLLTPAAEALLHTIRLDTHPATKNE</sequence>
<accession>A0ABZ3BBK2</accession>
<evidence type="ECO:0000259" key="5">
    <source>
        <dbReference type="PROSITE" id="PS50931"/>
    </source>
</evidence>
<organism evidence="6 7">
    <name type="scientific">Kosakonia calanthes</name>
    <dbReference type="NCBI Taxonomy" id="3139408"/>
    <lineage>
        <taxon>Bacteria</taxon>
        <taxon>Pseudomonadati</taxon>
        <taxon>Pseudomonadota</taxon>
        <taxon>Gammaproteobacteria</taxon>
        <taxon>Enterobacterales</taxon>
        <taxon>Enterobacteriaceae</taxon>
        <taxon>Kosakonia</taxon>
    </lineage>
</organism>
<dbReference type="CDD" id="cd08435">
    <property type="entry name" value="PBP2_GbpR"/>
    <property type="match status" value="1"/>
</dbReference>
<feature type="domain" description="HTH lysR-type" evidence="5">
    <location>
        <begin position="98"/>
        <end position="155"/>
    </location>
</feature>
<evidence type="ECO:0000256" key="1">
    <source>
        <dbReference type="ARBA" id="ARBA00009437"/>
    </source>
</evidence>
<dbReference type="SUPFAM" id="SSF53850">
    <property type="entry name" value="Periplasmic binding protein-like II"/>
    <property type="match status" value="1"/>
</dbReference>
<dbReference type="Pfam" id="PF00126">
    <property type="entry name" value="HTH_1"/>
    <property type="match status" value="2"/>
</dbReference>
<dbReference type="Pfam" id="PF03466">
    <property type="entry name" value="LysR_substrate"/>
    <property type="match status" value="1"/>
</dbReference>
<dbReference type="PROSITE" id="PS50931">
    <property type="entry name" value="HTH_LYSR"/>
    <property type="match status" value="2"/>
</dbReference>
<evidence type="ECO:0000313" key="7">
    <source>
        <dbReference type="Proteomes" id="UP001466893"/>
    </source>
</evidence>
<gene>
    <name evidence="6" type="ORF">AAEY27_14360</name>
</gene>
<reference evidence="6 7" key="1">
    <citation type="submission" date="2024-04" db="EMBL/GenBank/DDBJ databases">
        <title>Kosakonia calanthae sp. nov., a halophilic bacterium isolated from leaves of Calanthe tiplacata.</title>
        <authorList>
            <person name="Wu P."/>
        </authorList>
    </citation>
    <scope>NUCLEOTIDE SEQUENCE [LARGE SCALE GENOMIC DNA]</scope>
    <source>
        <strain evidence="6 7">BYX6</strain>
    </source>
</reference>
<dbReference type="InterPro" id="IPR036388">
    <property type="entry name" value="WH-like_DNA-bd_sf"/>
</dbReference>
<dbReference type="InterPro" id="IPR037405">
    <property type="entry name" value="GbpR_PBP2"/>
</dbReference>
<evidence type="ECO:0000313" key="6">
    <source>
        <dbReference type="EMBL" id="WZW00502.1"/>
    </source>
</evidence>
<name>A0ABZ3BBK2_9ENTR</name>
<dbReference type="Gene3D" id="1.10.10.10">
    <property type="entry name" value="Winged helix-like DNA-binding domain superfamily/Winged helix DNA-binding domain"/>
    <property type="match status" value="2"/>
</dbReference>
<dbReference type="PANTHER" id="PTHR30419">
    <property type="entry name" value="HTH-TYPE TRANSCRIPTIONAL REGULATOR YBHD"/>
    <property type="match status" value="1"/>
</dbReference>
<evidence type="ECO:0000256" key="3">
    <source>
        <dbReference type="ARBA" id="ARBA00023125"/>
    </source>
</evidence>
<keyword evidence="3" id="KW-0238">DNA-binding</keyword>
<dbReference type="Gene3D" id="3.40.190.10">
    <property type="entry name" value="Periplasmic binding protein-like II"/>
    <property type="match status" value="2"/>
</dbReference>
<dbReference type="InterPro" id="IPR036390">
    <property type="entry name" value="WH_DNA-bd_sf"/>
</dbReference>
<dbReference type="SUPFAM" id="SSF46785">
    <property type="entry name" value="Winged helix' DNA-binding domain"/>
    <property type="match status" value="2"/>
</dbReference>
<dbReference type="InterPro" id="IPR050950">
    <property type="entry name" value="HTH-type_LysR_regulators"/>
</dbReference>
<dbReference type="Proteomes" id="UP001466893">
    <property type="component" value="Chromosome"/>
</dbReference>
<keyword evidence="2" id="KW-0805">Transcription regulation</keyword>
<comment type="similarity">
    <text evidence="1">Belongs to the LysR transcriptional regulatory family.</text>
</comment>
<keyword evidence="4" id="KW-0804">Transcription</keyword>